<evidence type="ECO:0000256" key="1">
    <source>
        <dbReference type="ARBA" id="ARBA00012513"/>
    </source>
</evidence>
<dbReference type="Gene3D" id="3.30.200.20">
    <property type="entry name" value="Phosphorylase Kinase, domain 1"/>
    <property type="match status" value="1"/>
</dbReference>
<feature type="region of interest" description="Disordered" evidence="11">
    <location>
        <begin position="312"/>
        <end position="364"/>
    </location>
</feature>
<dbReference type="InterPro" id="IPR000719">
    <property type="entry name" value="Prot_kinase_dom"/>
</dbReference>
<dbReference type="PROSITE" id="PS00108">
    <property type="entry name" value="PROTEIN_KINASE_ST"/>
    <property type="match status" value="1"/>
</dbReference>
<dbReference type="FunFam" id="1.10.510.10:FF:000571">
    <property type="entry name" value="Maternal embryonic leucine zipper kinase"/>
    <property type="match status" value="1"/>
</dbReference>
<dbReference type="InterPro" id="IPR011009">
    <property type="entry name" value="Kinase-like_dom_sf"/>
</dbReference>
<protein>
    <recommendedName>
        <fullName evidence="1">non-specific serine/threonine protein kinase</fullName>
        <ecNumber evidence="1">2.7.11.1</ecNumber>
    </recommendedName>
</protein>
<keyword evidence="5" id="KW-0547">Nucleotide-binding</keyword>
<evidence type="ECO:0000256" key="2">
    <source>
        <dbReference type="ARBA" id="ARBA00022527"/>
    </source>
</evidence>
<evidence type="ECO:0000256" key="8">
    <source>
        <dbReference type="ARBA" id="ARBA00047899"/>
    </source>
</evidence>
<evidence type="ECO:0000256" key="3">
    <source>
        <dbReference type="ARBA" id="ARBA00022553"/>
    </source>
</evidence>
<dbReference type="AlphaFoldDB" id="A0A8X6MJ15"/>
<dbReference type="GO" id="GO:0005524">
    <property type="term" value="F:ATP binding"/>
    <property type="evidence" value="ECO:0007669"/>
    <property type="project" value="UniProtKB-KW"/>
</dbReference>
<evidence type="ECO:0000256" key="6">
    <source>
        <dbReference type="ARBA" id="ARBA00022777"/>
    </source>
</evidence>
<evidence type="ECO:0000256" key="9">
    <source>
        <dbReference type="ARBA" id="ARBA00048679"/>
    </source>
</evidence>
<reference evidence="13" key="1">
    <citation type="submission" date="2020-08" db="EMBL/GenBank/DDBJ databases">
        <title>Multicomponent nature underlies the extraordinary mechanical properties of spider dragline silk.</title>
        <authorList>
            <person name="Kono N."/>
            <person name="Nakamura H."/>
            <person name="Mori M."/>
            <person name="Yoshida Y."/>
            <person name="Ohtoshi R."/>
            <person name="Malay A.D."/>
            <person name="Moran D.A.P."/>
            <person name="Tomita M."/>
            <person name="Numata K."/>
            <person name="Arakawa K."/>
        </authorList>
    </citation>
    <scope>NUCLEOTIDE SEQUENCE</scope>
</reference>
<keyword evidence="6" id="KW-0418">Kinase</keyword>
<dbReference type="Gene3D" id="1.10.510.10">
    <property type="entry name" value="Transferase(Phosphotransferase) domain 1"/>
    <property type="match status" value="1"/>
</dbReference>
<dbReference type="GO" id="GO:0005634">
    <property type="term" value="C:nucleus"/>
    <property type="evidence" value="ECO:0007669"/>
    <property type="project" value="TreeGrafter"/>
</dbReference>
<evidence type="ECO:0000313" key="13">
    <source>
        <dbReference type="EMBL" id="GFS60617.1"/>
    </source>
</evidence>
<dbReference type="SMART" id="SM00220">
    <property type="entry name" value="S_TKc"/>
    <property type="match status" value="1"/>
</dbReference>
<dbReference type="GO" id="GO:0043065">
    <property type="term" value="P:positive regulation of apoptotic process"/>
    <property type="evidence" value="ECO:0007669"/>
    <property type="project" value="TreeGrafter"/>
</dbReference>
<dbReference type="Pfam" id="PF00069">
    <property type="entry name" value="Pkinase"/>
    <property type="match status" value="1"/>
</dbReference>
<keyword evidence="7" id="KW-0067">ATP-binding</keyword>
<evidence type="ECO:0000256" key="11">
    <source>
        <dbReference type="SAM" id="MobiDB-lite"/>
    </source>
</evidence>
<comment type="caution">
    <text evidence="13">The sequence shown here is derived from an EMBL/GenBank/DDBJ whole genome shotgun (WGS) entry which is preliminary data.</text>
</comment>
<dbReference type="PANTHER" id="PTHR24342">
    <property type="entry name" value="SERINE/THREONINE-PROTEIN KINASE 17"/>
    <property type="match status" value="1"/>
</dbReference>
<organism evidence="13 14">
    <name type="scientific">Nephila pilipes</name>
    <name type="common">Giant wood spider</name>
    <name type="synonym">Nephila maculata</name>
    <dbReference type="NCBI Taxonomy" id="299642"/>
    <lineage>
        <taxon>Eukaryota</taxon>
        <taxon>Metazoa</taxon>
        <taxon>Ecdysozoa</taxon>
        <taxon>Arthropoda</taxon>
        <taxon>Chelicerata</taxon>
        <taxon>Arachnida</taxon>
        <taxon>Araneae</taxon>
        <taxon>Araneomorphae</taxon>
        <taxon>Entelegynae</taxon>
        <taxon>Araneoidea</taxon>
        <taxon>Nephilidae</taxon>
        <taxon>Nephila</taxon>
    </lineage>
</organism>
<evidence type="ECO:0000256" key="7">
    <source>
        <dbReference type="ARBA" id="ARBA00022840"/>
    </source>
</evidence>
<accession>A0A8X6MJ15</accession>
<dbReference type="SUPFAM" id="SSF56112">
    <property type="entry name" value="Protein kinase-like (PK-like)"/>
    <property type="match status" value="1"/>
</dbReference>
<dbReference type="GO" id="GO:0004674">
    <property type="term" value="F:protein serine/threonine kinase activity"/>
    <property type="evidence" value="ECO:0007669"/>
    <property type="project" value="UniProtKB-KW"/>
</dbReference>
<dbReference type="FunFam" id="3.30.200.20:FF:000175">
    <property type="entry name" value="Serine/threonine-protein kinase 17B"/>
    <property type="match status" value="1"/>
</dbReference>
<gene>
    <name evidence="13" type="primary">STK17A</name>
    <name evidence="13" type="ORF">NPIL_116851</name>
</gene>
<keyword evidence="14" id="KW-1185">Reference proteome</keyword>
<name>A0A8X6MJ15_NEPPI</name>
<keyword evidence="4" id="KW-0808">Transferase</keyword>
<dbReference type="GO" id="GO:0035556">
    <property type="term" value="P:intracellular signal transduction"/>
    <property type="evidence" value="ECO:0007669"/>
    <property type="project" value="TreeGrafter"/>
</dbReference>
<comment type="similarity">
    <text evidence="10">Belongs to the protein kinase superfamily. CAMK Ser/Thr protein kinase family. DAP kinase subfamily.</text>
</comment>
<keyword evidence="3" id="KW-0597">Phosphoprotein</keyword>
<dbReference type="OrthoDB" id="74764at2759"/>
<comment type="catalytic activity">
    <reaction evidence="9">
        <text>L-seryl-[protein] + ATP = O-phospho-L-seryl-[protein] + ADP + H(+)</text>
        <dbReference type="Rhea" id="RHEA:17989"/>
        <dbReference type="Rhea" id="RHEA-COMP:9863"/>
        <dbReference type="Rhea" id="RHEA-COMP:11604"/>
        <dbReference type="ChEBI" id="CHEBI:15378"/>
        <dbReference type="ChEBI" id="CHEBI:29999"/>
        <dbReference type="ChEBI" id="CHEBI:30616"/>
        <dbReference type="ChEBI" id="CHEBI:83421"/>
        <dbReference type="ChEBI" id="CHEBI:456216"/>
        <dbReference type="EC" id="2.7.11.1"/>
    </reaction>
</comment>
<evidence type="ECO:0000256" key="4">
    <source>
        <dbReference type="ARBA" id="ARBA00022679"/>
    </source>
</evidence>
<dbReference type="EC" id="2.7.11.1" evidence="1"/>
<dbReference type="PANTHER" id="PTHR24342:SF12">
    <property type="entry name" value="DEATH-ASSOCIATED PROTEIN KINASE RELATED"/>
    <property type="match status" value="1"/>
</dbReference>
<evidence type="ECO:0000256" key="10">
    <source>
        <dbReference type="ARBA" id="ARBA00060827"/>
    </source>
</evidence>
<dbReference type="InterPro" id="IPR008271">
    <property type="entry name" value="Ser/Thr_kinase_AS"/>
</dbReference>
<dbReference type="PROSITE" id="PS50011">
    <property type="entry name" value="PROTEIN_KINASE_DOM"/>
    <property type="match status" value="1"/>
</dbReference>
<dbReference type="EMBL" id="BMAW01047403">
    <property type="protein sequence ID" value="GFS60617.1"/>
    <property type="molecule type" value="Genomic_DNA"/>
</dbReference>
<evidence type="ECO:0000259" key="12">
    <source>
        <dbReference type="PROSITE" id="PS50011"/>
    </source>
</evidence>
<feature type="domain" description="Protein kinase" evidence="12">
    <location>
        <begin position="62"/>
        <end position="320"/>
    </location>
</feature>
<evidence type="ECO:0000313" key="14">
    <source>
        <dbReference type="Proteomes" id="UP000887013"/>
    </source>
</evidence>
<sequence length="401" mass="45230">MSVDQNCDTQFKDSFNYTTSFFIGLSTNYRFVAMETTSGLLSESVCKKPVQIRTDPISDYYTVEARPFARGKFATVRRCRHKATGTEYAAKSMRKRRRAADVRHEILHETHVLELSAHHPNIVQLHEVFETPSEIVLVLELVPGGELQRVLDDEEVVPEREAARLLKQILSGVAFLHDHNIAHLDLKPQNLLLTKPFPDCEVKLCDFGISRLITKGIEVREILGTPDYVAPEVLHYEPISLSTDMWSLGVLTYVLLSGHSPYGGDTKQETFCNITRGELEFPSDLFGHISNSAKDFIQRLLVRDPRERMSAEDSLSHPWLKGNTPPTPGIQLTLTPDKGTAEASSPRLLDNTYRKNSSGEVKASPTRNVDRMVAQFEGLSMTKRIVFSEEIIVDERVGMVY</sequence>
<proteinExistence type="inferred from homology"/>
<dbReference type="Proteomes" id="UP000887013">
    <property type="component" value="Unassembled WGS sequence"/>
</dbReference>
<comment type="catalytic activity">
    <reaction evidence="8">
        <text>L-threonyl-[protein] + ATP = O-phospho-L-threonyl-[protein] + ADP + H(+)</text>
        <dbReference type="Rhea" id="RHEA:46608"/>
        <dbReference type="Rhea" id="RHEA-COMP:11060"/>
        <dbReference type="Rhea" id="RHEA-COMP:11605"/>
        <dbReference type="ChEBI" id="CHEBI:15378"/>
        <dbReference type="ChEBI" id="CHEBI:30013"/>
        <dbReference type="ChEBI" id="CHEBI:30616"/>
        <dbReference type="ChEBI" id="CHEBI:61977"/>
        <dbReference type="ChEBI" id="CHEBI:456216"/>
        <dbReference type="EC" id="2.7.11.1"/>
    </reaction>
</comment>
<keyword evidence="2" id="KW-0723">Serine/threonine-protein kinase</keyword>
<evidence type="ECO:0000256" key="5">
    <source>
        <dbReference type="ARBA" id="ARBA00022741"/>
    </source>
</evidence>